<accession>A0A5B8VBW6</accession>
<proteinExistence type="predicted"/>
<dbReference type="OrthoDB" id="1137595at2"/>
<evidence type="ECO:0008006" key="4">
    <source>
        <dbReference type="Google" id="ProtNLM"/>
    </source>
</evidence>
<dbReference type="AlphaFoldDB" id="A0A5B8VBW6"/>
<gene>
    <name evidence="2" type="ORF">FRZ67_13020</name>
</gene>
<feature type="signal peptide" evidence="1">
    <location>
        <begin position="1"/>
        <end position="19"/>
    </location>
</feature>
<reference evidence="2 3" key="1">
    <citation type="journal article" date="2016" name="Int. J. Syst. Evol. Microbiol.">
        <title>Panacibacter ginsenosidivorans gen. nov., sp. nov., with ginsenoside converting activity isolated from soil of a ginseng field.</title>
        <authorList>
            <person name="Siddiqi M.Z."/>
            <person name="Muhammad Shafi S."/>
            <person name="Choi K.D."/>
            <person name="Im W.T."/>
        </authorList>
    </citation>
    <scope>NUCLEOTIDE SEQUENCE [LARGE SCALE GENOMIC DNA]</scope>
    <source>
        <strain evidence="2 3">Gsoil1550</strain>
    </source>
</reference>
<sequence length="344" mass="39667">MKIFFLLFLVSFLTFSSYAQNLDSPVDYLSAIENAQQEMNQNYMSYISAVAHSGNAKKVEKMREKTLESVLNCKYKISDLPLYKGDNSLRQSSMSYVDLCYKVFNDDYAHIVNMEEIAEQSFDEMEAYILMQEKTNQKLKEANVTIDSAIKTFANKYNVKLIDAKDELSEKMEKSGKVNHYTHQLYLLFFKCNWQDEQLVNAVESKNLNNIEQARNALLAYANEGLAALDSLQAFEGDRNLSTACKFALNDYKSIAEKDAPKLTDFLLKEANFDKIKKAFEAKKEKDRTRQDVDAYNKGVNDLNAAVNIYNQTNEKSNNSRKEATERWNEAQKTFLDAHMPYYN</sequence>
<organism evidence="2 3">
    <name type="scientific">Panacibacter ginsenosidivorans</name>
    <dbReference type="NCBI Taxonomy" id="1813871"/>
    <lineage>
        <taxon>Bacteria</taxon>
        <taxon>Pseudomonadati</taxon>
        <taxon>Bacteroidota</taxon>
        <taxon>Chitinophagia</taxon>
        <taxon>Chitinophagales</taxon>
        <taxon>Chitinophagaceae</taxon>
        <taxon>Panacibacter</taxon>
    </lineage>
</organism>
<dbReference type="RefSeq" id="WP_147189983.1">
    <property type="nucleotide sequence ID" value="NZ_CP042435.1"/>
</dbReference>
<evidence type="ECO:0000256" key="1">
    <source>
        <dbReference type="SAM" id="SignalP"/>
    </source>
</evidence>
<dbReference type="Proteomes" id="UP000321533">
    <property type="component" value="Chromosome"/>
</dbReference>
<evidence type="ECO:0000313" key="2">
    <source>
        <dbReference type="EMBL" id="QEC68176.1"/>
    </source>
</evidence>
<dbReference type="KEGG" id="pgin:FRZ67_13020"/>
<name>A0A5B8VBW6_9BACT</name>
<keyword evidence="1" id="KW-0732">Signal</keyword>
<protein>
    <recommendedName>
        <fullName evidence="4">DUF3829 domain-containing protein</fullName>
    </recommendedName>
</protein>
<keyword evidence="3" id="KW-1185">Reference proteome</keyword>
<feature type="chain" id="PRO_5022669337" description="DUF3829 domain-containing protein" evidence="1">
    <location>
        <begin position="20"/>
        <end position="344"/>
    </location>
</feature>
<dbReference type="EMBL" id="CP042435">
    <property type="protein sequence ID" value="QEC68176.1"/>
    <property type="molecule type" value="Genomic_DNA"/>
</dbReference>
<evidence type="ECO:0000313" key="3">
    <source>
        <dbReference type="Proteomes" id="UP000321533"/>
    </source>
</evidence>